<dbReference type="PANTHER" id="PTHR31355:SF22">
    <property type="entry name" value="TORTIFOLIA1-LIKE PROTEIN 2"/>
    <property type="match status" value="1"/>
</dbReference>
<accession>A0A811NH11</accession>
<feature type="region of interest" description="Disordered" evidence="1">
    <location>
        <begin position="422"/>
        <end position="462"/>
    </location>
</feature>
<dbReference type="Proteomes" id="UP000604825">
    <property type="component" value="Unassembled WGS sequence"/>
</dbReference>
<evidence type="ECO:0000259" key="2">
    <source>
        <dbReference type="SMART" id="SM01349"/>
    </source>
</evidence>
<comment type="caution">
    <text evidence="3">The sequence shown here is derived from an EMBL/GenBank/DDBJ whole genome shotgun (WGS) entry which is preliminary data.</text>
</comment>
<dbReference type="PANTHER" id="PTHR31355">
    <property type="entry name" value="MICROTUBULE-ASSOCIATED PROTEIN TORTIFOLIA1"/>
    <property type="match status" value="1"/>
</dbReference>
<dbReference type="OrthoDB" id="298726at2759"/>
<name>A0A811NH11_9POAL</name>
<dbReference type="GO" id="GO:0008017">
    <property type="term" value="F:microtubule binding"/>
    <property type="evidence" value="ECO:0007669"/>
    <property type="project" value="InterPro"/>
</dbReference>
<dbReference type="InterPro" id="IPR034085">
    <property type="entry name" value="TOG"/>
</dbReference>
<feature type="compositionally biased region" description="Polar residues" evidence="1">
    <location>
        <begin position="783"/>
        <end position="795"/>
    </location>
</feature>
<organism evidence="3 4">
    <name type="scientific">Miscanthus lutarioriparius</name>
    <dbReference type="NCBI Taxonomy" id="422564"/>
    <lineage>
        <taxon>Eukaryota</taxon>
        <taxon>Viridiplantae</taxon>
        <taxon>Streptophyta</taxon>
        <taxon>Embryophyta</taxon>
        <taxon>Tracheophyta</taxon>
        <taxon>Spermatophyta</taxon>
        <taxon>Magnoliopsida</taxon>
        <taxon>Liliopsida</taxon>
        <taxon>Poales</taxon>
        <taxon>Poaceae</taxon>
        <taxon>PACMAD clade</taxon>
        <taxon>Panicoideae</taxon>
        <taxon>Andropogonodae</taxon>
        <taxon>Andropogoneae</taxon>
        <taxon>Saccharinae</taxon>
        <taxon>Miscanthus</taxon>
    </lineage>
</organism>
<protein>
    <recommendedName>
        <fullName evidence="2">TOG domain-containing protein</fullName>
    </recommendedName>
</protein>
<dbReference type="Pfam" id="PF24713">
    <property type="entry name" value="TOR1L1_C"/>
    <property type="match status" value="1"/>
</dbReference>
<feature type="compositionally biased region" description="Polar residues" evidence="1">
    <location>
        <begin position="706"/>
        <end position="719"/>
    </location>
</feature>
<keyword evidence="4" id="KW-1185">Reference proteome</keyword>
<reference evidence="3" key="1">
    <citation type="submission" date="2020-10" db="EMBL/GenBank/DDBJ databases">
        <authorList>
            <person name="Han B."/>
            <person name="Lu T."/>
            <person name="Zhao Q."/>
            <person name="Huang X."/>
            <person name="Zhao Y."/>
        </authorList>
    </citation>
    <scope>NUCLEOTIDE SEQUENCE</scope>
</reference>
<feature type="domain" description="TOG" evidence="2">
    <location>
        <begin position="176"/>
        <end position="410"/>
    </location>
</feature>
<feature type="compositionally biased region" description="Basic and acidic residues" evidence="1">
    <location>
        <begin position="440"/>
        <end position="462"/>
    </location>
</feature>
<dbReference type="InterPro" id="IPR057600">
    <property type="entry name" value="TORTIFOLIA1/SINE1-2_N"/>
</dbReference>
<evidence type="ECO:0000313" key="3">
    <source>
        <dbReference type="EMBL" id="CAD6223847.1"/>
    </source>
</evidence>
<feature type="region of interest" description="Disordered" evidence="1">
    <location>
        <begin position="72"/>
        <end position="104"/>
    </location>
</feature>
<dbReference type="SUPFAM" id="SSF48371">
    <property type="entry name" value="ARM repeat"/>
    <property type="match status" value="1"/>
</dbReference>
<dbReference type="EMBL" id="CAJGYO010000004">
    <property type="protein sequence ID" value="CAD6223847.1"/>
    <property type="molecule type" value="Genomic_DNA"/>
</dbReference>
<dbReference type="GO" id="GO:0005874">
    <property type="term" value="C:microtubule"/>
    <property type="evidence" value="ECO:0007669"/>
    <property type="project" value="InterPro"/>
</dbReference>
<evidence type="ECO:0000313" key="4">
    <source>
        <dbReference type="Proteomes" id="UP000604825"/>
    </source>
</evidence>
<dbReference type="Gene3D" id="1.25.10.10">
    <property type="entry name" value="Leucine-rich Repeat Variant"/>
    <property type="match status" value="1"/>
</dbReference>
<feature type="region of interest" description="Disordered" evidence="1">
    <location>
        <begin position="1"/>
        <end position="21"/>
    </location>
</feature>
<feature type="region of interest" description="Disordered" evidence="1">
    <location>
        <begin position="775"/>
        <end position="795"/>
    </location>
</feature>
<dbReference type="InterPro" id="IPR033337">
    <property type="entry name" value="TORTIFOLIA1/SINE1-2"/>
</dbReference>
<gene>
    <name evidence="3" type="ORF">NCGR_LOCUS16236</name>
</gene>
<dbReference type="InterPro" id="IPR057599">
    <property type="entry name" value="TORTIFOLIA1/TORL1-2_C"/>
</dbReference>
<evidence type="ECO:0000256" key="1">
    <source>
        <dbReference type="SAM" id="MobiDB-lite"/>
    </source>
</evidence>
<dbReference type="AlphaFoldDB" id="A0A811NH11"/>
<feature type="region of interest" description="Disordered" evidence="1">
    <location>
        <begin position="706"/>
        <end position="725"/>
    </location>
</feature>
<sequence length="967" mass="106644">MAHMSCTEPRRNPNPGTQKRESCGLRQLATSIDFIIAPLTKALTFPLRDKWGLHPPRDPYVSARMAWVRRGEAAPGDTASETEVSRGEESTCPRSWRSPGRGRERGKKVYPIPYLNSCMFCVSDQYQSTKMKSSAVTTKGKAVFELKHKLVQAVNKIGDRDTYQIGLDELEKMADTLAPDMIAPFLSCVIDTDAEQRSAVRKECIKVIGTLARLHGNILAPHMAKMVSSVVKRLKDTDSVVRDACVDTCGTLAMCARSYGDGGAVLVTLVRPLFESLGEHNRYIQAGAALCLAKVIDESNYFPGPVLPQMLVRVVKLLKNPHFMAKPAAIDLIRSIIQAEGASTEQALSSALTSIMDALKSTDWNTRKAASLALSSIAVSSGYLVTSFRTSCLRSLERSKFDKVKPVRDAIIHAIQLWKAIPGSHTPEPSEAGSSTKENFFGDHHDARSIHDGGSRDTSFRRIDHGPSVSVISGSSISSAKRRSPLSINKVALNNAANLQRMKSGDWRVEVSVPKQNMIPLVDNDEKGSSKVCILKDAKRNAYESVDVDSKFDYDIMDDKQECSSVSEVASRSCETKHVTTAQECTEDCDSTQVTEQCPRGRESKSIDSTITDVTAHGAHSCCLSAMNELALVRKQLQEMERKQTIFFDLLQEFMASSAENMSVLNLKVHNLENAVDKTVYTITQSESRYHLPGSKYFKNQSVSSLPRLSTSTPRSSVDVNYKPPPISQLKHEKKWMRDLPSRGSNMCSKEGAEFPKDHVRSKVRKFEPVSSESNLGRYVPSSARSRTSGVKGTHPVSFTSSCEQSGLRNALCASNQPGEFQDTDGMEPAYMEALNCGDYDDLIDLMDRTGPVLEKLSCETANELLRVIADQFLNKKFFDLALPWLQQLADLITIYKPSQLFASVRAQKEFLSALEEAATGGSKEPALRIAIAQLAFKLTKAFEVGPCRKISARVSRENETIMATAM</sequence>
<dbReference type="Pfam" id="PF24714">
    <property type="entry name" value="TOR1L1_N"/>
    <property type="match status" value="1"/>
</dbReference>
<proteinExistence type="predicted"/>
<dbReference type="InterPro" id="IPR016024">
    <property type="entry name" value="ARM-type_fold"/>
</dbReference>
<dbReference type="InterPro" id="IPR011989">
    <property type="entry name" value="ARM-like"/>
</dbReference>
<dbReference type="FunFam" id="1.25.10.10:FF:000562">
    <property type="entry name" value="Microtubule-associated protein TORTIFOLIA1"/>
    <property type="match status" value="1"/>
</dbReference>
<dbReference type="SMART" id="SM01349">
    <property type="entry name" value="TOG"/>
    <property type="match status" value="1"/>
</dbReference>